<protein>
    <recommendedName>
        <fullName evidence="3">Bacteriophage protein</fullName>
    </recommendedName>
</protein>
<reference evidence="1" key="1">
    <citation type="submission" date="2022-03" db="EMBL/GenBank/DDBJ databases">
        <title>Proposal of a novel genus Dryocolo and two novel species.</title>
        <authorList>
            <person name="Maddock D.W."/>
            <person name="Brady C.L."/>
            <person name="Denman S."/>
            <person name="Arnold D."/>
        </authorList>
    </citation>
    <scope>NUCLEOTIDE SEQUENCE</scope>
    <source>
        <strain evidence="1">H6W4</strain>
    </source>
</reference>
<dbReference type="RefSeq" id="WP_271122240.1">
    <property type="nucleotide sequence ID" value="NZ_JALHAN010000061.1"/>
</dbReference>
<evidence type="ECO:0000313" key="2">
    <source>
        <dbReference type="Proteomes" id="UP001150641"/>
    </source>
</evidence>
<accession>A0A9X2W925</accession>
<sequence>MSQNWLRHFELQLLRADGGGIKLSGFKATFKVQWFSGAAPKVAELKIYNLAPDTANKIIDKEFSKIRLFAGYDGLTPVISESEVGVIHEISPDDPGLRGGRNYGLIFSGDIRITIDGRDSTPDTWLLVQAIDGHEALSYATISATLSKGYTVKDMYDLALAGLKPYNIVGGALPDFPTTIFPRGYTFHGKVSSYLSQIAKLCDASWELLDDRLEMYGKDHIAHPPVPLNSANGLTGMPQSTTGAGINATCLINPNIRLMGQVLLNESSIYQTAPDLNTLTGRSTSQGKSNKDGVYEVYGITYNGDTRGNDWYMNLMCRAKGANDLPEENPQTKRPT</sequence>
<keyword evidence="2" id="KW-1185">Reference proteome</keyword>
<proteinExistence type="predicted"/>
<name>A0A9X2W925_9ENTR</name>
<dbReference type="EMBL" id="JALHAP010000074">
    <property type="protein sequence ID" value="MCT4701519.1"/>
    <property type="molecule type" value="Genomic_DNA"/>
</dbReference>
<gene>
    <name evidence="1" type="ORF">MUA00_06845</name>
</gene>
<comment type="caution">
    <text evidence="1">The sequence shown here is derived from an EMBL/GenBank/DDBJ whole genome shotgun (WGS) entry which is preliminary data.</text>
</comment>
<dbReference type="AlphaFoldDB" id="A0A9X2W925"/>
<dbReference type="Proteomes" id="UP001150641">
    <property type="component" value="Unassembled WGS sequence"/>
</dbReference>
<organism evidence="1 2">
    <name type="scientific">Dryocola boscaweniae</name>
    <dbReference type="NCBI Taxonomy" id="2925397"/>
    <lineage>
        <taxon>Bacteria</taxon>
        <taxon>Pseudomonadati</taxon>
        <taxon>Pseudomonadota</taxon>
        <taxon>Gammaproteobacteria</taxon>
        <taxon>Enterobacterales</taxon>
        <taxon>Enterobacteriaceae</taxon>
        <taxon>Dryocola</taxon>
    </lineage>
</organism>
<evidence type="ECO:0000313" key="1">
    <source>
        <dbReference type="EMBL" id="MCT4701519.1"/>
    </source>
</evidence>
<evidence type="ECO:0008006" key="3">
    <source>
        <dbReference type="Google" id="ProtNLM"/>
    </source>
</evidence>